<evidence type="ECO:0000313" key="4">
    <source>
        <dbReference type="Proteomes" id="UP000746690"/>
    </source>
</evidence>
<dbReference type="RefSeq" id="WP_169672345.1">
    <property type="nucleotide sequence ID" value="NZ_JABBHF010000004.1"/>
</dbReference>
<proteinExistence type="predicted"/>
<feature type="transmembrane region" description="Helical" evidence="2">
    <location>
        <begin position="92"/>
        <end position="111"/>
    </location>
</feature>
<keyword evidence="4" id="KW-1185">Reference proteome</keyword>
<sequence>MSRLFYEKQKKTDQDAYSKKPDKAIDELEEEVFGEDDRKTVADESDPTEGSQDDNRVNSYLEKISRLIPSEIIAGYLAMFGFVPLIENTKVRGYIIWIIFFMCLVLTPIYLNRHAEKGKPKINHLLVSSLAFVIWAYVTTGMKLVPGLYDAAAASIILVAFSLVSAVIPLNK</sequence>
<reference evidence="3 4" key="1">
    <citation type="submission" date="2020-04" db="EMBL/GenBank/DDBJ databases">
        <title>A Flavivirga sp. nov.</title>
        <authorList>
            <person name="Sun X."/>
        </authorList>
    </citation>
    <scope>NUCLEOTIDE SEQUENCE [LARGE SCALE GENOMIC DNA]</scope>
    <source>
        <strain evidence="3 4">Y03</strain>
    </source>
</reference>
<feature type="transmembrane region" description="Helical" evidence="2">
    <location>
        <begin position="151"/>
        <end position="170"/>
    </location>
</feature>
<protein>
    <submittedName>
        <fullName evidence="3">Uncharacterized protein</fullName>
    </submittedName>
</protein>
<feature type="region of interest" description="Disordered" evidence="1">
    <location>
        <begin position="1"/>
        <end position="55"/>
    </location>
</feature>
<feature type="transmembrane region" description="Helical" evidence="2">
    <location>
        <begin position="123"/>
        <end position="145"/>
    </location>
</feature>
<keyword evidence="2" id="KW-0812">Transmembrane</keyword>
<evidence type="ECO:0000313" key="3">
    <source>
        <dbReference type="EMBL" id="NMH87648.1"/>
    </source>
</evidence>
<evidence type="ECO:0000256" key="2">
    <source>
        <dbReference type="SAM" id="Phobius"/>
    </source>
</evidence>
<organism evidence="3 4">
    <name type="scientific">Flavivirga algicola</name>
    <dbReference type="NCBI Taxonomy" id="2729136"/>
    <lineage>
        <taxon>Bacteria</taxon>
        <taxon>Pseudomonadati</taxon>
        <taxon>Bacteroidota</taxon>
        <taxon>Flavobacteriia</taxon>
        <taxon>Flavobacteriales</taxon>
        <taxon>Flavobacteriaceae</taxon>
        <taxon>Flavivirga</taxon>
    </lineage>
</organism>
<comment type="caution">
    <text evidence="3">The sequence shown here is derived from an EMBL/GenBank/DDBJ whole genome shotgun (WGS) entry which is preliminary data.</text>
</comment>
<dbReference type="Proteomes" id="UP000746690">
    <property type="component" value="Unassembled WGS sequence"/>
</dbReference>
<accession>A0ABX1RYA6</accession>
<keyword evidence="2" id="KW-0472">Membrane</keyword>
<feature type="transmembrane region" description="Helical" evidence="2">
    <location>
        <begin position="67"/>
        <end position="86"/>
    </location>
</feature>
<gene>
    <name evidence="3" type="ORF">HHX25_09045</name>
</gene>
<name>A0ABX1RYA6_9FLAO</name>
<evidence type="ECO:0000256" key="1">
    <source>
        <dbReference type="SAM" id="MobiDB-lite"/>
    </source>
</evidence>
<dbReference type="EMBL" id="JABBHF010000004">
    <property type="protein sequence ID" value="NMH87648.1"/>
    <property type="molecule type" value="Genomic_DNA"/>
</dbReference>
<feature type="compositionally biased region" description="Basic and acidic residues" evidence="1">
    <location>
        <begin position="1"/>
        <end position="26"/>
    </location>
</feature>
<keyword evidence="2" id="KW-1133">Transmembrane helix</keyword>